<name>A0ABP0L7P4_9DINO</name>
<protein>
    <submittedName>
        <fullName evidence="1">Uncharacterized protein</fullName>
    </submittedName>
</protein>
<evidence type="ECO:0000313" key="2">
    <source>
        <dbReference type="Proteomes" id="UP001642484"/>
    </source>
</evidence>
<gene>
    <name evidence="1" type="ORF">CCMP2556_LOCUS19579</name>
</gene>
<sequence length="312" mass="32796">MAVMLSRVAAAMRLSCPASAPSRAASSARKPSEEAPKINRELLELLRKPPTPPPLPDFLRNDKELRVRVEYVKGESLHLEVSVGGDPAASLDCASLTLANEFRAWTTSPATVDFISFWKLCGLKACLNLSKVGAVSASMVKAEVLHGIAFQGIVAAVGGVYVAGTVATGGGLAAIGSTTGLAGELAAGLGLEVVALEAACQAAALELLAAESAMAAATTIVAEVAAAEVAIAAVEPGLACLTVGLSYLLMPVRCALLGRKLLQLKEAYEANKKEREVQKKCKQDMQMYLEAWKKYLADFEKYVKALYIQDCA</sequence>
<reference evidence="1 2" key="1">
    <citation type="submission" date="2024-02" db="EMBL/GenBank/DDBJ databases">
        <authorList>
            <person name="Chen Y."/>
            <person name="Shah S."/>
            <person name="Dougan E. K."/>
            <person name="Thang M."/>
            <person name="Chan C."/>
        </authorList>
    </citation>
    <scope>NUCLEOTIDE SEQUENCE [LARGE SCALE GENOMIC DNA]</scope>
</reference>
<proteinExistence type="predicted"/>
<dbReference type="EMBL" id="CAXAMN010011214">
    <property type="protein sequence ID" value="CAK9034624.1"/>
    <property type="molecule type" value="Genomic_DNA"/>
</dbReference>
<organism evidence="1 2">
    <name type="scientific">Durusdinium trenchii</name>
    <dbReference type="NCBI Taxonomy" id="1381693"/>
    <lineage>
        <taxon>Eukaryota</taxon>
        <taxon>Sar</taxon>
        <taxon>Alveolata</taxon>
        <taxon>Dinophyceae</taxon>
        <taxon>Suessiales</taxon>
        <taxon>Symbiodiniaceae</taxon>
        <taxon>Durusdinium</taxon>
    </lineage>
</organism>
<evidence type="ECO:0000313" key="1">
    <source>
        <dbReference type="EMBL" id="CAK9034624.1"/>
    </source>
</evidence>
<accession>A0ABP0L7P4</accession>
<dbReference type="Proteomes" id="UP001642484">
    <property type="component" value="Unassembled WGS sequence"/>
</dbReference>
<comment type="caution">
    <text evidence="1">The sequence shown here is derived from an EMBL/GenBank/DDBJ whole genome shotgun (WGS) entry which is preliminary data.</text>
</comment>
<keyword evidence="2" id="KW-1185">Reference proteome</keyword>